<dbReference type="PANTHER" id="PTHR10492:SF101">
    <property type="entry name" value="ATP-DEPENDENT DNA HELICASE"/>
    <property type="match status" value="1"/>
</dbReference>
<dbReference type="GO" id="GO:0006310">
    <property type="term" value="P:DNA recombination"/>
    <property type="evidence" value="ECO:0007669"/>
    <property type="project" value="UniProtKB-KW"/>
</dbReference>
<dbReference type="AlphaFoldDB" id="A0A835C9I6"/>
<dbReference type="Proteomes" id="UP000634136">
    <property type="component" value="Unassembled WGS sequence"/>
</dbReference>
<keyword evidence="4" id="KW-1185">Reference proteome</keyword>
<comment type="caution">
    <text evidence="3">The sequence shown here is derived from an EMBL/GenBank/DDBJ whole genome shotgun (WGS) entry which is preliminary data.</text>
</comment>
<evidence type="ECO:0000313" key="4">
    <source>
        <dbReference type="Proteomes" id="UP000634136"/>
    </source>
</evidence>
<name>A0A835C9I6_9FABA</name>
<dbReference type="GO" id="GO:0005524">
    <property type="term" value="F:ATP binding"/>
    <property type="evidence" value="ECO:0007669"/>
    <property type="project" value="UniProtKB-KW"/>
</dbReference>
<dbReference type="GO" id="GO:0043139">
    <property type="term" value="F:5'-3' DNA helicase activity"/>
    <property type="evidence" value="ECO:0007669"/>
    <property type="project" value="UniProtKB-EC"/>
</dbReference>
<sequence>MVKGKCSKHFPKRFIDRLSFDEDGYARYRRKDSGNVVIKNGVEFDNHFVVPYNPTLLLRYQMHINVEFCNQTRSIKYLFKYVSKRHDKVTSAICKEKSSEGDEYRDEIKQYYDCRYVSPCEVAWRIFGFDINFREPAVERLPFHLPNRQGIVFPDDDPIDDVVGNASLKQTKFLAWLEANKIHATVRELTYAQFPTKFVFKTDTREWYPRKAGYAIGRLYYVPLGLGELHYLRVLLHEASKWSSRVYLRNLFSTLLIHNTIAIPSAVWEQTWMHLSDDILIKERHRLCNPDLVLDDDRVKDIALAEIEKILRSNGRSLRDFPPMPLPNDAMMSNTDNALMSEELNYDRNILRTQHSQFVSSLTAEQRNVYDSIMDVVYRSEGGLIPGSRTAHSRFAIPLDCNENSTCNIMQGSDIANLMVHTKLIIWDEAPIAHRYCFEALDRSLRDIMGNNNPECDTKPFGGNFDSENRSICKFVDWILQIGDGLIGDMVNDEESEIIVSSDILISNVQDPVEAIVENTYPSFQQKYDDHEYIRDREILAPTLDDVAVINNYMLSLLLGEEGLYLSSDIAYVVKTRILS</sequence>
<dbReference type="GO" id="GO:0006281">
    <property type="term" value="P:DNA repair"/>
    <property type="evidence" value="ECO:0007669"/>
    <property type="project" value="UniProtKB-KW"/>
</dbReference>
<comment type="catalytic activity">
    <reaction evidence="1">
        <text>ATP + H2O = ADP + phosphate + H(+)</text>
        <dbReference type="Rhea" id="RHEA:13065"/>
        <dbReference type="ChEBI" id="CHEBI:15377"/>
        <dbReference type="ChEBI" id="CHEBI:15378"/>
        <dbReference type="ChEBI" id="CHEBI:30616"/>
        <dbReference type="ChEBI" id="CHEBI:43474"/>
        <dbReference type="ChEBI" id="CHEBI:456216"/>
        <dbReference type="EC" id="5.6.2.3"/>
    </reaction>
</comment>
<dbReference type="OrthoDB" id="1751583at2759"/>
<keyword evidence="1" id="KW-0234">DNA repair</keyword>
<keyword evidence="1" id="KW-0547">Nucleotide-binding</keyword>
<dbReference type="EMBL" id="JAAIUW010000004">
    <property type="protein sequence ID" value="KAF7835661.1"/>
    <property type="molecule type" value="Genomic_DNA"/>
</dbReference>
<keyword evidence="1" id="KW-0227">DNA damage</keyword>
<dbReference type="PANTHER" id="PTHR10492">
    <property type="match status" value="1"/>
</dbReference>
<proteinExistence type="inferred from homology"/>
<dbReference type="GO" id="GO:0016787">
    <property type="term" value="F:hydrolase activity"/>
    <property type="evidence" value="ECO:0007669"/>
    <property type="project" value="UniProtKB-KW"/>
</dbReference>
<feature type="domain" description="DNA helicase Pif1-like DEAD-box helicase" evidence="2">
    <location>
        <begin position="384"/>
        <end position="464"/>
    </location>
</feature>
<protein>
    <recommendedName>
        <fullName evidence="1">ATP-dependent DNA helicase</fullName>
        <ecNumber evidence="1">5.6.2.3</ecNumber>
    </recommendedName>
</protein>
<dbReference type="GO" id="GO:0000723">
    <property type="term" value="P:telomere maintenance"/>
    <property type="evidence" value="ECO:0007669"/>
    <property type="project" value="InterPro"/>
</dbReference>
<organism evidence="3 4">
    <name type="scientific">Senna tora</name>
    <dbReference type="NCBI Taxonomy" id="362788"/>
    <lineage>
        <taxon>Eukaryota</taxon>
        <taxon>Viridiplantae</taxon>
        <taxon>Streptophyta</taxon>
        <taxon>Embryophyta</taxon>
        <taxon>Tracheophyta</taxon>
        <taxon>Spermatophyta</taxon>
        <taxon>Magnoliopsida</taxon>
        <taxon>eudicotyledons</taxon>
        <taxon>Gunneridae</taxon>
        <taxon>Pentapetalae</taxon>
        <taxon>rosids</taxon>
        <taxon>fabids</taxon>
        <taxon>Fabales</taxon>
        <taxon>Fabaceae</taxon>
        <taxon>Caesalpinioideae</taxon>
        <taxon>Cassia clade</taxon>
        <taxon>Senna</taxon>
    </lineage>
</organism>
<gene>
    <name evidence="3" type="ORF">G2W53_010520</name>
</gene>
<keyword evidence="1" id="KW-0067">ATP-binding</keyword>
<dbReference type="InterPro" id="IPR010285">
    <property type="entry name" value="DNA_helicase_pif1-like_DEAD"/>
</dbReference>
<keyword evidence="1" id="KW-0378">Hydrolase</keyword>
<reference evidence="3" key="1">
    <citation type="submission" date="2020-09" db="EMBL/GenBank/DDBJ databases">
        <title>Genome-Enabled Discovery of Anthraquinone Biosynthesis in Senna tora.</title>
        <authorList>
            <person name="Kang S.-H."/>
            <person name="Pandey R.P."/>
            <person name="Lee C.-M."/>
            <person name="Sim J.-S."/>
            <person name="Jeong J.-T."/>
            <person name="Choi B.-S."/>
            <person name="Jung M."/>
            <person name="Ginzburg D."/>
            <person name="Zhao K."/>
            <person name="Won S.Y."/>
            <person name="Oh T.-J."/>
            <person name="Yu Y."/>
            <person name="Kim N.-H."/>
            <person name="Lee O.R."/>
            <person name="Lee T.-H."/>
            <person name="Bashyal P."/>
            <person name="Kim T.-S."/>
            <person name="Lee W.-H."/>
            <person name="Kawkins C."/>
            <person name="Kim C.-K."/>
            <person name="Kim J.S."/>
            <person name="Ahn B.O."/>
            <person name="Rhee S.Y."/>
            <person name="Sohng J.K."/>
        </authorList>
    </citation>
    <scope>NUCLEOTIDE SEQUENCE</scope>
    <source>
        <tissue evidence="3">Leaf</tissue>
    </source>
</reference>
<comment type="cofactor">
    <cofactor evidence="1">
        <name>Mg(2+)</name>
        <dbReference type="ChEBI" id="CHEBI:18420"/>
    </cofactor>
</comment>
<comment type="similarity">
    <text evidence="1">Belongs to the helicase family.</text>
</comment>
<dbReference type="EC" id="5.6.2.3" evidence="1"/>
<evidence type="ECO:0000256" key="1">
    <source>
        <dbReference type="RuleBase" id="RU363044"/>
    </source>
</evidence>
<keyword evidence="1" id="KW-0233">DNA recombination</keyword>
<dbReference type="Pfam" id="PF05970">
    <property type="entry name" value="PIF1"/>
    <property type="match status" value="1"/>
</dbReference>
<evidence type="ECO:0000313" key="3">
    <source>
        <dbReference type="EMBL" id="KAF7835661.1"/>
    </source>
</evidence>
<accession>A0A835C9I6</accession>
<evidence type="ECO:0000259" key="2">
    <source>
        <dbReference type="Pfam" id="PF05970"/>
    </source>
</evidence>
<keyword evidence="1 3" id="KW-0347">Helicase</keyword>